<protein>
    <submittedName>
        <fullName evidence="1">Transcriptional regulator</fullName>
    </submittedName>
</protein>
<gene>
    <name evidence="1" type="ORF">DPM19_08800</name>
</gene>
<sequence length="344" mass="36876">MVGLNPAGPGRAERWRAVRADLNRRRHELGLAAAELYPGVPRVEGTTLLHRPEWLPAAPVPLADVRLGWDARPGPPAVTGAGPELTAGLESYSAALAALAPSAVFENRPAYRLLGADLAGERVLRFGPARYFDGVDVGEALGHELAAGGTALRGAVGAPGDLSRRPALPAITVLTVRAGAVPEFVLHWRDPAKVVHAGGLHQVMPVGVFQQVADERADLDPWRCMVREYAEEFLGAPEEYGPNFDQESWPFHRRLTEARRAGLIRVHWLGLGADPLTLSVDLLVVAVFDPEVFDAEFGGLVETNDEGRVSRVPFPPEPAAVEPMQPAGAAVLALARRHRTALGL</sequence>
<keyword evidence="2" id="KW-1185">Reference proteome</keyword>
<organism evidence="1 2">
    <name type="scientific">Actinomadura craniellae</name>
    <dbReference type="NCBI Taxonomy" id="2231787"/>
    <lineage>
        <taxon>Bacteria</taxon>
        <taxon>Bacillati</taxon>
        <taxon>Actinomycetota</taxon>
        <taxon>Actinomycetes</taxon>
        <taxon>Streptosporangiales</taxon>
        <taxon>Thermomonosporaceae</taxon>
        <taxon>Actinomadura</taxon>
    </lineage>
</organism>
<dbReference type="EMBL" id="QLYX01000003">
    <property type="protein sequence ID" value="RAY16024.1"/>
    <property type="molecule type" value="Genomic_DNA"/>
</dbReference>
<dbReference type="AlphaFoldDB" id="A0A365HA50"/>
<accession>A0A365HA50</accession>
<name>A0A365HA50_9ACTN</name>
<comment type="caution">
    <text evidence="1">The sequence shown here is derived from an EMBL/GenBank/DDBJ whole genome shotgun (WGS) entry which is preliminary data.</text>
</comment>
<proteinExistence type="predicted"/>
<reference evidence="1 2" key="1">
    <citation type="submission" date="2018-06" db="EMBL/GenBank/DDBJ databases">
        <title>Actinomadura craniellae sp. nov. isolated from marine sponge Craniella sp.</title>
        <authorList>
            <person name="Li L."/>
            <person name="Xu Q.H."/>
            <person name="Lin H.W."/>
            <person name="Lu Y.H."/>
        </authorList>
    </citation>
    <scope>NUCLEOTIDE SEQUENCE [LARGE SCALE GENOMIC DNA]</scope>
    <source>
        <strain evidence="1 2">LHW63021</strain>
    </source>
</reference>
<dbReference type="OrthoDB" id="3831424at2"/>
<evidence type="ECO:0000313" key="2">
    <source>
        <dbReference type="Proteomes" id="UP000251891"/>
    </source>
</evidence>
<evidence type="ECO:0000313" key="1">
    <source>
        <dbReference type="EMBL" id="RAY16024.1"/>
    </source>
</evidence>
<dbReference type="Proteomes" id="UP000251891">
    <property type="component" value="Unassembled WGS sequence"/>
</dbReference>